<feature type="transmembrane region" description="Helical" evidence="8">
    <location>
        <begin position="336"/>
        <end position="358"/>
    </location>
</feature>
<reference evidence="10 11" key="1">
    <citation type="journal article" date="2015" name="Nature">
        <title>rRNA introns, odd ribosomes, and small enigmatic genomes across a large radiation of phyla.</title>
        <authorList>
            <person name="Brown C.T."/>
            <person name="Hug L.A."/>
            <person name="Thomas B.C."/>
            <person name="Sharon I."/>
            <person name="Castelle C.J."/>
            <person name="Singh A."/>
            <person name="Wilkins M.J."/>
            <person name="Williams K.H."/>
            <person name="Banfield J.F."/>
        </authorList>
    </citation>
    <scope>NUCLEOTIDE SEQUENCE [LARGE SCALE GENOMIC DNA]</scope>
</reference>
<evidence type="ECO:0000256" key="8">
    <source>
        <dbReference type="SAM" id="Phobius"/>
    </source>
</evidence>
<evidence type="ECO:0000256" key="6">
    <source>
        <dbReference type="ARBA" id="ARBA00022989"/>
    </source>
</evidence>
<proteinExistence type="predicted"/>
<feature type="transmembrane region" description="Helical" evidence="8">
    <location>
        <begin position="158"/>
        <end position="175"/>
    </location>
</feature>
<organism evidence="10 11">
    <name type="scientific">Candidatus Azambacteria bacterium GW2011_GWB1_42_17</name>
    <dbReference type="NCBI Taxonomy" id="1618615"/>
    <lineage>
        <taxon>Bacteria</taxon>
        <taxon>Candidatus Azamiibacteriota</taxon>
    </lineage>
</organism>
<dbReference type="InterPro" id="IPR050297">
    <property type="entry name" value="LipidA_mod_glycosyltrf_83"/>
</dbReference>
<feature type="transmembrane region" description="Helical" evidence="8">
    <location>
        <begin position="187"/>
        <end position="205"/>
    </location>
</feature>
<evidence type="ECO:0000256" key="7">
    <source>
        <dbReference type="ARBA" id="ARBA00023136"/>
    </source>
</evidence>
<evidence type="ECO:0000256" key="3">
    <source>
        <dbReference type="ARBA" id="ARBA00022676"/>
    </source>
</evidence>
<keyword evidence="6 8" id="KW-1133">Transmembrane helix</keyword>
<accession>A0A0G0Z8F3</accession>
<dbReference type="InterPro" id="IPR038731">
    <property type="entry name" value="RgtA/B/C-like"/>
</dbReference>
<keyword evidence="4" id="KW-0808">Transferase</keyword>
<feature type="transmembrane region" description="Helical" evidence="8">
    <location>
        <begin position="364"/>
        <end position="385"/>
    </location>
</feature>
<dbReference type="Proteomes" id="UP000033986">
    <property type="component" value="Unassembled WGS sequence"/>
</dbReference>
<feature type="transmembrane region" description="Helical" evidence="8">
    <location>
        <begin position="134"/>
        <end position="152"/>
    </location>
</feature>
<feature type="transmembrane region" description="Helical" evidence="8">
    <location>
        <begin position="106"/>
        <end position="127"/>
    </location>
</feature>
<keyword evidence="3" id="KW-0328">Glycosyltransferase</keyword>
<feature type="transmembrane region" description="Helical" evidence="8">
    <location>
        <begin position="241"/>
        <end position="266"/>
    </location>
</feature>
<feature type="transmembrane region" description="Helical" evidence="8">
    <location>
        <begin position="211"/>
        <end position="229"/>
    </location>
</feature>
<feature type="transmembrane region" description="Helical" evidence="8">
    <location>
        <begin position="12"/>
        <end position="29"/>
    </location>
</feature>
<gene>
    <name evidence="10" type="ORF">UV07_C0001G0019</name>
</gene>
<evidence type="ECO:0000256" key="4">
    <source>
        <dbReference type="ARBA" id="ARBA00022679"/>
    </source>
</evidence>
<evidence type="ECO:0000256" key="5">
    <source>
        <dbReference type="ARBA" id="ARBA00022692"/>
    </source>
</evidence>
<dbReference type="GO" id="GO:0005886">
    <property type="term" value="C:plasma membrane"/>
    <property type="evidence" value="ECO:0007669"/>
    <property type="project" value="UniProtKB-SubCell"/>
</dbReference>
<comment type="caution">
    <text evidence="10">The sequence shown here is derived from an EMBL/GenBank/DDBJ whole genome shotgun (WGS) entry which is preliminary data.</text>
</comment>
<feature type="domain" description="Glycosyltransferase RgtA/B/C/D-like" evidence="9">
    <location>
        <begin position="88"/>
        <end position="254"/>
    </location>
</feature>
<name>A0A0G0Z8F3_9BACT</name>
<feature type="transmembrane region" description="Helical" evidence="8">
    <location>
        <begin position="392"/>
        <end position="412"/>
    </location>
</feature>
<evidence type="ECO:0000313" key="10">
    <source>
        <dbReference type="EMBL" id="KKS44899.1"/>
    </source>
</evidence>
<keyword evidence="7 8" id="KW-0472">Membrane</keyword>
<dbReference type="GO" id="GO:0016763">
    <property type="term" value="F:pentosyltransferase activity"/>
    <property type="evidence" value="ECO:0007669"/>
    <property type="project" value="TreeGrafter"/>
</dbReference>
<feature type="transmembrane region" description="Helical" evidence="8">
    <location>
        <begin position="307"/>
        <end position="329"/>
    </location>
</feature>
<protein>
    <recommendedName>
        <fullName evidence="9">Glycosyltransferase RgtA/B/C/D-like domain-containing protein</fullName>
    </recommendedName>
</protein>
<evidence type="ECO:0000313" key="11">
    <source>
        <dbReference type="Proteomes" id="UP000033986"/>
    </source>
</evidence>
<dbReference type="EMBL" id="LCDB01000001">
    <property type="protein sequence ID" value="KKS44899.1"/>
    <property type="molecule type" value="Genomic_DNA"/>
</dbReference>
<sequence length="528" mass="61075">MMIEKIKKHKMEIFGLIAILLMAGFFYFYNITQKGLFGYDEAFQLLTGNSYAQIPKIGVNYLLGRGALGDLTAKYLPGNVFFQMSTRPPFAFLNALGIMIFGYHDYSIFVMDGILGLGSIIVLYFIAQKITKNYKLALLSAFLFGISGYQIYAARGAFSTILAGFFALCGSFFYIRNIDDKSYKEGLNLKSDLMIAGFFWGLMFASHYSSLFFLMSVGIFEILMFYLSAPGSFKIFFKRLAFLAISFLGVVFFIEILLQLISYLLMKVGYPHRVVSYFYELRRFFRGDLVGDMYNIKPQDLWFYGRMINILNGLPYLILFLISPVVFFWKKYRHNLSLVFVFFVAMGMFLFASLNGFAVPRAMVQINGLVSLLAALVFWEIFHLLKKNYKGFAYFLFIILLIFQMRINWGILNLKSGYKEVAEFLSKENIPAEDIYTETWPIFSFYLNKKTQIFNNNARTIYYVAEYHENKSVDSYDFNIISQGELLATFDNPIGRFSPVRAEVWVPRPPTKWPAAELDKIKIYKVHR</sequence>
<dbReference type="PANTHER" id="PTHR33908">
    <property type="entry name" value="MANNOSYLTRANSFERASE YKCB-RELATED"/>
    <property type="match status" value="1"/>
</dbReference>
<evidence type="ECO:0000259" key="9">
    <source>
        <dbReference type="Pfam" id="PF13231"/>
    </source>
</evidence>
<comment type="subcellular location">
    <subcellularLocation>
        <location evidence="1">Cell membrane</location>
        <topology evidence="1">Multi-pass membrane protein</topology>
    </subcellularLocation>
</comment>
<dbReference type="AlphaFoldDB" id="A0A0G0Z8F3"/>
<keyword evidence="5 8" id="KW-0812">Transmembrane</keyword>
<keyword evidence="2" id="KW-1003">Cell membrane</keyword>
<dbReference type="GO" id="GO:0009103">
    <property type="term" value="P:lipopolysaccharide biosynthetic process"/>
    <property type="evidence" value="ECO:0007669"/>
    <property type="project" value="UniProtKB-ARBA"/>
</dbReference>
<dbReference type="Pfam" id="PF13231">
    <property type="entry name" value="PMT_2"/>
    <property type="match status" value="1"/>
</dbReference>
<evidence type="ECO:0000256" key="1">
    <source>
        <dbReference type="ARBA" id="ARBA00004651"/>
    </source>
</evidence>
<dbReference type="PANTHER" id="PTHR33908:SF11">
    <property type="entry name" value="MEMBRANE PROTEIN"/>
    <property type="match status" value="1"/>
</dbReference>
<evidence type="ECO:0000256" key="2">
    <source>
        <dbReference type="ARBA" id="ARBA00022475"/>
    </source>
</evidence>